<dbReference type="CDD" id="cd21216">
    <property type="entry name" value="CH_ACTN_rpt2"/>
    <property type="match status" value="1"/>
</dbReference>
<dbReference type="SMART" id="SM00033">
    <property type="entry name" value="CH"/>
    <property type="match status" value="1"/>
</dbReference>
<dbReference type="SMART" id="SM01184">
    <property type="entry name" value="efhand_Ca_insen"/>
    <property type="match status" value="1"/>
</dbReference>
<gene>
    <name evidence="7" type="ORF">DME_LOCUS4045</name>
</gene>
<organism evidence="8 10">
    <name type="scientific">Dracunculus medinensis</name>
    <name type="common">Guinea worm</name>
    <dbReference type="NCBI Taxonomy" id="318479"/>
    <lineage>
        <taxon>Eukaryota</taxon>
        <taxon>Metazoa</taxon>
        <taxon>Ecdysozoa</taxon>
        <taxon>Nematoda</taxon>
        <taxon>Chromadorea</taxon>
        <taxon>Rhabditida</taxon>
        <taxon>Spirurina</taxon>
        <taxon>Dracunculoidea</taxon>
        <taxon>Dracunculidae</taxon>
        <taxon>Dracunculus</taxon>
    </lineage>
</organism>
<dbReference type="InterPro" id="IPR036872">
    <property type="entry name" value="CH_dom_sf"/>
</dbReference>
<dbReference type="InterPro" id="IPR014837">
    <property type="entry name" value="EF-hand_Ca_insen"/>
</dbReference>
<evidence type="ECO:0000259" key="5">
    <source>
        <dbReference type="PROSITE" id="PS50021"/>
    </source>
</evidence>
<keyword evidence="9" id="KW-1185">Reference proteome</keyword>
<dbReference type="InterPro" id="IPR018159">
    <property type="entry name" value="Spectrin/alpha-actinin"/>
</dbReference>
<dbReference type="InterPro" id="IPR011992">
    <property type="entry name" value="EF-hand-dom_pair"/>
</dbReference>
<reference evidence="10" key="1">
    <citation type="submission" date="2016-04" db="UniProtKB">
        <authorList>
            <consortium name="WormBaseParasite"/>
        </authorList>
    </citation>
    <scope>IDENTIFICATION</scope>
</reference>
<dbReference type="PROSITE" id="PS50222">
    <property type="entry name" value="EF_HAND_2"/>
    <property type="match status" value="2"/>
</dbReference>
<dbReference type="CDD" id="cd00176">
    <property type="entry name" value="SPEC"/>
    <property type="match status" value="2"/>
</dbReference>
<feature type="domain" description="EF-hand" evidence="6">
    <location>
        <begin position="654"/>
        <end position="688"/>
    </location>
</feature>
<dbReference type="Proteomes" id="UP000274756">
    <property type="component" value="Unassembled WGS sequence"/>
</dbReference>
<keyword evidence="2" id="KW-0677">Repeat</keyword>
<dbReference type="CDD" id="cd00051">
    <property type="entry name" value="EFh"/>
    <property type="match status" value="1"/>
</dbReference>
<dbReference type="GO" id="GO:0005509">
    <property type="term" value="F:calcium ion binding"/>
    <property type="evidence" value="ECO:0007669"/>
    <property type="project" value="InterPro"/>
</dbReference>
<reference evidence="7 9" key="2">
    <citation type="submission" date="2018-11" db="EMBL/GenBank/DDBJ databases">
        <authorList>
            <consortium name="Pathogen Informatics"/>
        </authorList>
    </citation>
    <scope>NUCLEOTIDE SEQUENCE [LARGE SCALE GENOMIC DNA]</scope>
</reference>
<dbReference type="SMART" id="SM00150">
    <property type="entry name" value="SPEC"/>
    <property type="match status" value="4"/>
</dbReference>
<dbReference type="PROSITE" id="PS50021">
    <property type="entry name" value="CH"/>
    <property type="match status" value="1"/>
</dbReference>
<dbReference type="EMBL" id="UYYG01000259">
    <property type="protein sequence ID" value="VDN54072.1"/>
    <property type="molecule type" value="Genomic_DNA"/>
</dbReference>
<evidence type="ECO:0000259" key="6">
    <source>
        <dbReference type="PROSITE" id="PS50222"/>
    </source>
</evidence>
<evidence type="ECO:0000256" key="1">
    <source>
        <dbReference type="ARBA" id="ARBA00022723"/>
    </source>
</evidence>
<dbReference type="Proteomes" id="UP000038040">
    <property type="component" value="Unplaced"/>
</dbReference>
<dbReference type="InterPro" id="IPR002048">
    <property type="entry name" value="EF_hand_dom"/>
</dbReference>
<dbReference type="WBParaSite" id="DME_0001062201-mRNA-1">
    <property type="protein sequence ID" value="DME_0001062201-mRNA-1"/>
    <property type="gene ID" value="DME_0001062201"/>
</dbReference>
<dbReference type="AlphaFoldDB" id="A0A158Q6N4"/>
<dbReference type="Pfam" id="PF08726">
    <property type="entry name" value="EFhand_Ca_insen"/>
    <property type="match status" value="1"/>
</dbReference>
<dbReference type="Gene3D" id="1.10.238.10">
    <property type="entry name" value="EF-hand"/>
    <property type="match status" value="2"/>
</dbReference>
<evidence type="ECO:0000313" key="9">
    <source>
        <dbReference type="Proteomes" id="UP000274756"/>
    </source>
</evidence>
<feature type="domain" description="Calponin-homology (CH)" evidence="5">
    <location>
        <begin position="47"/>
        <end position="153"/>
    </location>
</feature>
<evidence type="ECO:0000313" key="8">
    <source>
        <dbReference type="Proteomes" id="UP000038040"/>
    </source>
</evidence>
<evidence type="ECO:0000256" key="2">
    <source>
        <dbReference type="ARBA" id="ARBA00022737"/>
    </source>
</evidence>
<keyword evidence="3" id="KW-0106">Calcium</keyword>
<feature type="domain" description="EF-hand" evidence="6">
    <location>
        <begin position="694"/>
        <end position="729"/>
    </location>
</feature>
<dbReference type="Gene3D" id="1.20.58.60">
    <property type="match status" value="4"/>
</dbReference>
<dbReference type="STRING" id="318479.A0A158Q6N4"/>
<dbReference type="Pfam" id="PF00435">
    <property type="entry name" value="Spectrin"/>
    <property type="match status" value="4"/>
</dbReference>
<dbReference type="FunFam" id="1.10.238.10:FF:000004">
    <property type="entry name" value="Actinin alpha 1"/>
    <property type="match status" value="1"/>
</dbReference>
<dbReference type="Gene3D" id="1.10.418.10">
    <property type="entry name" value="Calponin-like domain"/>
    <property type="match status" value="2"/>
</dbReference>
<dbReference type="FunFam" id="1.20.58.60:FF:000005">
    <property type="entry name" value="Actinin alpha 1"/>
    <property type="match status" value="1"/>
</dbReference>
<evidence type="ECO:0000313" key="7">
    <source>
        <dbReference type="EMBL" id="VDN54072.1"/>
    </source>
</evidence>
<dbReference type="FunFam" id="1.10.418.10:FF:000001">
    <property type="entry name" value="Actinin alpha 1"/>
    <property type="match status" value="1"/>
</dbReference>
<dbReference type="PANTHER" id="PTHR11915">
    <property type="entry name" value="SPECTRIN/FILAMIN RELATED CYTOSKELETAL PROTEIN"/>
    <property type="match status" value="1"/>
</dbReference>
<dbReference type="InterPro" id="IPR002017">
    <property type="entry name" value="Spectrin_repeat"/>
</dbReference>
<evidence type="ECO:0000256" key="4">
    <source>
        <dbReference type="ARBA" id="ARBA00023203"/>
    </source>
</evidence>
<sequence>MAEILMPSQISLKKVIFIVDGNVKMTLGLIWTIILRFAIQDINVEELSARDGLLLWCQRKTAPYHNVNVQNFHTSWKDGLAFCALIHRHRPELIDYSKLHKSDPLHNLNLAFDVAEKHLDIPRMLDPEDLVYSQRPDEKSIMTYVSCFYHAFRALRLTSKHAETAANRICRVLKVNQENEKMMEDYESLASDLLAWIRRWMPWLSNRSSGDTLESIRKKLDDFRNYRRLEKPPRIEEKGRLETLFNTLQTKLRLSNRPAFMPKEGHLIKDISAAWRGLEDSEKGFEEWLLSEMMRLERLEHLAEKFRRKCALHEEWTHGKEEALQSSDWRSSGLYKIKALRKRHEAFESDLGAHQDRVEQIAAIARELSNLKYPNIGPINSLCQMICDQWDRLGRLTKQRRKQLEDAEIVAEKLDKLYLDFAKRAAPFNNWLDGAREDLVDIVIVHEMKEVQELLAAHNQFKVTMPNADSEFKNILQIEQEIVHLVEHNGLDRELLRNPYTDLSAIELRRKWQEVQQAIPSRDNQLQREWHRQQNNERLRHLFAEKANAVGPWLEQQLEQVLAIGLGGRGSLENAISQLQSIRQQAHNYKPNLDELERINQEMQENFVFENRATRYSMESLRVGWESLLTSINRTINECENQILMRDCKGITEEQLNEYRASFNHFDKDRRGLDSEQLKSCLISIGYNIRPGREGDQDMHRILSIVDPNKMGRVPFNAFLDFMTRETGDADTSEQMIDSFRTLASGKPYITADELRRELPVEQAEYCIRRMATYRDSHMPAGSYDYASFSRSLYNY</sequence>
<dbReference type="OrthoDB" id="10017054at2759"/>
<dbReference type="SUPFAM" id="SSF46966">
    <property type="entry name" value="Spectrin repeat"/>
    <property type="match status" value="4"/>
</dbReference>
<accession>A0A158Q6N4</accession>
<dbReference type="Pfam" id="PF00307">
    <property type="entry name" value="CH"/>
    <property type="match status" value="1"/>
</dbReference>
<name>A0A158Q6N4_DRAME</name>
<evidence type="ECO:0000256" key="3">
    <source>
        <dbReference type="ARBA" id="ARBA00022837"/>
    </source>
</evidence>
<dbReference type="GO" id="GO:0003779">
    <property type="term" value="F:actin binding"/>
    <property type="evidence" value="ECO:0007669"/>
    <property type="project" value="UniProtKB-KW"/>
</dbReference>
<dbReference type="InterPro" id="IPR001715">
    <property type="entry name" value="CH_dom"/>
</dbReference>
<keyword evidence="4" id="KW-0009">Actin-binding</keyword>
<dbReference type="FunFam" id="1.20.58.60:FF:000004">
    <property type="entry name" value="Actinin alpha 1"/>
    <property type="match status" value="1"/>
</dbReference>
<dbReference type="SUPFAM" id="SSF47473">
    <property type="entry name" value="EF-hand"/>
    <property type="match status" value="2"/>
</dbReference>
<proteinExistence type="predicted"/>
<evidence type="ECO:0000313" key="10">
    <source>
        <dbReference type="WBParaSite" id="DME_0001062201-mRNA-1"/>
    </source>
</evidence>
<keyword evidence="1" id="KW-0479">Metal-binding</keyword>
<dbReference type="SUPFAM" id="SSF47576">
    <property type="entry name" value="Calponin-homology domain, CH-domain"/>
    <property type="match status" value="1"/>
</dbReference>
<protein>
    <submittedName>
        <fullName evidence="10">Calponin-homology (CH) domain-containing protein</fullName>
    </submittedName>
</protein>